<keyword evidence="4" id="KW-0456">Lyase</keyword>
<dbReference type="PANTHER" id="PTHR43525">
    <property type="entry name" value="PROTEIN MALY"/>
    <property type="match status" value="1"/>
</dbReference>
<protein>
    <recommendedName>
        <fullName evidence="2">cysteine-S-conjugate beta-lyase</fullName>
        <ecNumber evidence="2">4.4.1.13</ecNumber>
    </recommendedName>
</protein>
<proteinExistence type="inferred from homology"/>
<evidence type="ECO:0000256" key="3">
    <source>
        <dbReference type="ARBA" id="ARBA00022898"/>
    </source>
</evidence>
<evidence type="ECO:0000256" key="4">
    <source>
        <dbReference type="ARBA" id="ARBA00023239"/>
    </source>
</evidence>
<keyword evidence="7" id="KW-0032">Aminotransferase</keyword>
<keyword evidence="3" id="KW-0663">Pyridoxal phosphate</keyword>
<dbReference type="InterPro" id="IPR051798">
    <property type="entry name" value="Class-II_PLP-Dep_Aminotrans"/>
</dbReference>
<dbReference type="EMBL" id="DWVY01000056">
    <property type="protein sequence ID" value="HJC75476.1"/>
    <property type="molecule type" value="Genomic_DNA"/>
</dbReference>
<dbReference type="EC" id="4.4.1.13" evidence="2"/>
<reference evidence="7" key="2">
    <citation type="submission" date="2021-04" db="EMBL/GenBank/DDBJ databases">
        <authorList>
            <person name="Gilroy R."/>
        </authorList>
    </citation>
    <scope>NUCLEOTIDE SEQUENCE</scope>
    <source>
        <strain evidence="7">CHK196-7946</strain>
    </source>
</reference>
<dbReference type="InterPro" id="IPR015424">
    <property type="entry name" value="PyrdxlP-dep_Trfase"/>
</dbReference>
<dbReference type="AlphaFoldDB" id="A0A9D2TND8"/>
<dbReference type="GO" id="GO:0030170">
    <property type="term" value="F:pyridoxal phosphate binding"/>
    <property type="evidence" value="ECO:0007669"/>
    <property type="project" value="InterPro"/>
</dbReference>
<dbReference type="InterPro" id="IPR004839">
    <property type="entry name" value="Aminotransferase_I/II_large"/>
</dbReference>
<comment type="caution">
    <text evidence="7">The sequence shown here is derived from an EMBL/GenBank/DDBJ whole genome shotgun (WGS) entry which is preliminary data.</text>
</comment>
<reference evidence="7" key="1">
    <citation type="journal article" date="2021" name="PeerJ">
        <title>Extensive microbial diversity within the chicken gut microbiome revealed by metagenomics and culture.</title>
        <authorList>
            <person name="Gilroy R."/>
            <person name="Ravi A."/>
            <person name="Getino M."/>
            <person name="Pursley I."/>
            <person name="Horton D.L."/>
            <person name="Alikhan N.F."/>
            <person name="Baker D."/>
            <person name="Gharbi K."/>
            <person name="Hall N."/>
            <person name="Watson M."/>
            <person name="Adriaenssens E.M."/>
            <person name="Foster-Nyarko E."/>
            <person name="Jarju S."/>
            <person name="Secka A."/>
            <person name="Antonio M."/>
            <person name="Oren A."/>
            <person name="Chaudhuri R.R."/>
            <person name="La Ragione R."/>
            <person name="Hildebrand F."/>
            <person name="Pallen M.J."/>
        </authorList>
    </citation>
    <scope>NUCLEOTIDE SEQUENCE</scope>
    <source>
        <strain evidence="7">CHK196-7946</strain>
    </source>
</reference>
<evidence type="ECO:0000313" key="8">
    <source>
        <dbReference type="Proteomes" id="UP000823902"/>
    </source>
</evidence>
<dbReference type="PANTHER" id="PTHR43525:SF1">
    <property type="entry name" value="PROTEIN MALY"/>
    <property type="match status" value="1"/>
</dbReference>
<sequence>MKYNFDEMIDRKNTGSLKWDVPDGELPMWVADMDFRTAPAVTEAIAERASHGIFGYTVVPDQWYEAYQTWWSRRHHFEIEKDWLIFCTGVVPAISSIVRKMTTVAEKVVVMTPVYNIFFNSILNNGRNVLESRLKLKNGVYEIDFEDLERKLSDPQATLLLLCNPQNPAGRIWDKETLERIGDLCVKHHVLVLSDEIHCDLVKPGTEYVPFASVSENCRMNSITCVAPTKAFNIAGIQTAAVIVPDETIRHKVNRGLNTDEVAEPNVFAAIAPVAAFLHGGEWLDELNAYLWENRKRAEEYIDHEIENVTAIRGEATYLLWIDCRKVTEDSEDLSNFIRKETGLYISAGKEYHNGDGFLRMNLACPRARLEDGLKRLKTGIEAYMNSSAASFA</sequence>
<name>A0A9D2TND8_9FIRM</name>
<evidence type="ECO:0000313" key="7">
    <source>
        <dbReference type="EMBL" id="HJC75476.1"/>
    </source>
</evidence>
<evidence type="ECO:0000256" key="2">
    <source>
        <dbReference type="ARBA" id="ARBA00012224"/>
    </source>
</evidence>
<feature type="domain" description="Aminotransferase class I/classII large" evidence="6">
    <location>
        <begin position="32"/>
        <end position="377"/>
    </location>
</feature>
<comment type="similarity">
    <text evidence="5">Belongs to the class-II pyridoxal-phosphate-dependent aminotransferase family. MalY/PatB cystathionine beta-lyase subfamily.</text>
</comment>
<organism evidence="7 8">
    <name type="scientific">Candidatus Mediterraneibacter faecavium</name>
    <dbReference type="NCBI Taxonomy" id="2838668"/>
    <lineage>
        <taxon>Bacteria</taxon>
        <taxon>Bacillati</taxon>
        <taxon>Bacillota</taxon>
        <taxon>Clostridia</taxon>
        <taxon>Lachnospirales</taxon>
        <taxon>Lachnospiraceae</taxon>
        <taxon>Mediterraneibacter</taxon>
    </lineage>
</organism>
<dbReference type="Proteomes" id="UP000823902">
    <property type="component" value="Unassembled WGS sequence"/>
</dbReference>
<dbReference type="InterPro" id="IPR015421">
    <property type="entry name" value="PyrdxlP-dep_Trfase_major"/>
</dbReference>
<evidence type="ECO:0000256" key="1">
    <source>
        <dbReference type="ARBA" id="ARBA00001933"/>
    </source>
</evidence>
<dbReference type="CDD" id="cd00609">
    <property type="entry name" value="AAT_like"/>
    <property type="match status" value="1"/>
</dbReference>
<comment type="cofactor">
    <cofactor evidence="1">
        <name>pyridoxal 5'-phosphate</name>
        <dbReference type="ChEBI" id="CHEBI:597326"/>
    </cofactor>
</comment>
<dbReference type="Gene3D" id="3.40.640.10">
    <property type="entry name" value="Type I PLP-dependent aspartate aminotransferase-like (Major domain)"/>
    <property type="match status" value="1"/>
</dbReference>
<dbReference type="NCBIfam" id="TIGR04350">
    <property type="entry name" value="C_S_lyase_PatB"/>
    <property type="match status" value="1"/>
</dbReference>
<evidence type="ECO:0000259" key="6">
    <source>
        <dbReference type="Pfam" id="PF00155"/>
    </source>
</evidence>
<dbReference type="Pfam" id="PF00155">
    <property type="entry name" value="Aminotran_1_2"/>
    <property type="match status" value="1"/>
</dbReference>
<dbReference type="InterPro" id="IPR027619">
    <property type="entry name" value="C-S_lyase_PatB-like"/>
</dbReference>
<dbReference type="InterPro" id="IPR015422">
    <property type="entry name" value="PyrdxlP-dep_Trfase_small"/>
</dbReference>
<dbReference type="Gene3D" id="3.90.1150.10">
    <property type="entry name" value="Aspartate Aminotransferase, domain 1"/>
    <property type="match status" value="1"/>
</dbReference>
<gene>
    <name evidence="7" type="ORF">H9697_11140</name>
</gene>
<dbReference type="GO" id="GO:0008483">
    <property type="term" value="F:transaminase activity"/>
    <property type="evidence" value="ECO:0007669"/>
    <property type="project" value="UniProtKB-KW"/>
</dbReference>
<evidence type="ECO:0000256" key="5">
    <source>
        <dbReference type="ARBA" id="ARBA00037974"/>
    </source>
</evidence>
<dbReference type="GO" id="GO:0047804">
    <property type="term" value="F:cysteine-S-conjugate beta-lyase activity"/>
    <property type="evidence" value="ECO:0007669"/>
    <property type="project" value="UniProtKB-EC"/>
</dbReference>
<accession>A0A9D2TND8</accession>
<keyword evidence="7" id="KW-0808">Transferase</keyword>
<dbReference type="SUPFAM" id="SSF53383">
    <property type="entry name" value="PLP-dependent transferases"/>
    <property type="match status" value="1"/>
</dbReference>